<keyword evidence="10" id="KW-0594">Phospholipid biosynthesis</keyword>
<organism evidence="14 15">
    <name type="scientific">Holothuria leucospilota</name>
    <name type="common">Black long sea cucumber</name>
    <name type="synonym">Mertensiothuria leucospilota</name>
    <dbReference type="NCBI Taxonomy" id="206669"/>
    <lineage>
        <taxon>Eukaryota</taxon>
        <taxon>Metazoa</taxon>
        <taxon>Echinodermata</taxon>
        <taxon>Eleutherozoa</taxon>
        <taxon>Echinozoa</taxon>
        <taxon>Holothuroidea</taxon>
        <taxon>Aspidochirotacea</taxon>
        <taxon>Aspidochirotida</taxon>
        <taxon>Holothuriidae</taxon>
        <taxon>Holothuria</taxon>
    </lineage>
</organism>
<evidence type="ECO:0000256" key="9">
    <source>
        <dbReference type="ARBA" id="ARBA00023136"/>
    </source>
</evidence>
<feature type="transmembrane region" description="Helical" evidence="13">
    <location>
        <begin position="212"/>
        <end position="233"/>
    </location>
</feature>
<accession>A0A9Q0YP82</accession>
<keyword evidence="9 13" id="KW-0472">Membrane</keyword>
<dbReference type="OrthoDB" id="406287at2759"/>
<keyword evidence="12" id="KW-0012">Acyltransferase</keyword>
<proteinExistence type="inferred from homology"/>
<dbReference type="AlphaFoldDB" id="A0A9Q0YP82"/>
<feature type="transmembrane region" description="Helical" evidence="13">
    <location>
        <begin position="82"/>
        <end position="102"/>
    </location>
</feature>
<protein>
    <recommendedName>
        <fullName evidence="3">Glycerophosphocholine acyltransferase 1</fullName>
    </recommendedName>
</protein>
<keyword evidence="11" id="KW-1208">Phospholipid metabolism</keyword>
<evidence type="ECO:0000256" key="2">
    <source>
        <dbReference type="ARBA" id="ARBA00006675"/>
    </source>
</evidence>
<evidence type="ECO:0000256" key="10">
    <source>
        <dbReference type="ARBA" id="ARBA00023209"/>
    </source>
</evidence>
<keyword evidence="15" id="KW-1185">Reference proteome</keyword>
<feature type="transmembrane region" description="Helical" evidence="13">
    <location>
        <begin position="154"/>
        <end position="179"/>
    </location>
</feature>
<feature type="transmembrane region" description="Helical" evidence="13">
    <location>
        <begin position="58"/>
        <end position="76"/>
    </location>
</feature>
<dbReference type="Pfam" id="PF10998">
    <property type="entry name" value="DUF2838"/>
    <property type="match status" value="1"/>
</dbReference>
<sequence>MEFLTEKLTFFVFVHLTFVLVFAATVFQWLMIPLYTAVYPMFMLTRLWFYIKVKWQLFLLDFCYATNLVCFIYTWAGPGSQTFFAVIFSMAHGPVLTAAVMYRNSLVFHSLDRMSSCFFHLLPPMLTFAVRWYPERIVYWIAPFVVHGEMDLKWQSIWVCGLPMGVLMLHTLIYFLLMFLIRWRPYLYVLILLSMGATSFGLNLLWYNYFYANLAALLFVFCVLVWNSSTFYIDVFRKKGLDCEPYKLV</sequence>
<comment type="subcellular location">
    <subcellularLocation>
        <location evidence="1">Membrane</location>
        <topology evidence="1">Multi-pass membrane protein</topology>
    </subcellularLocation>
</comment>
<dbReference type="EMBL" id="JAIZAY010000017">
    <property type="protein sequence ID" value="KAJ8026035.1"/>
    <property type="molecule type" value="Genomic_DNA"/>
</dbReference>
<evidence type="ECO:0000256" key="4">
    <source>
        <dbReference type="ARBA" id="ARBA00022516"/>
    </source>
</evidence>
<evidence type="ECO:0000256" key="13">
    <source>
        <dbReference type="SAM" id="Phobius"/>
    </source>
</evidence>
<dbReference type="GO" id="GO:0006656">
    <property type="term" value="P:phosphatidylcholine biosynthetic process"/>
    <property type="evidence" value="ECO:0007669"/>
    <property type="project" value="TreeGrafter"/>
</dbReference>
<evidence type="ECO:0000256" key="5">
    <source>
        <dbReference type="ARBA" id="ARBA00022679"/>
    </source>
</evidence>
<dbReference type="GO" id="GO:0016746">
    <property type="term" value="F:acyltransferase activity"/>
    <property type="evidence" value="ECO:0007669"/>
    <property type="project" value="UniProtKB-KW"/>
</dbReference>
<reference evidence="14" key="1">
    <citation type="submission" date="2021-10" db="EMBL/GenBank/DDBJ databases">
        <title>Tropical sea cucumber genome reveals ecological adaptation and Cuvierian tubules defense mechanism.</title>
        <authorList>
            <person name="Chen T."/>
        </authorList>
    </citation>
    <scope>NUCLEOTIDE SEQUENCE</scope>
    <source>
        <strain evidence="14">Nanhai2018</strain>
        <tissue evidence="14">Muscle</tissue>
    </source>
</reference>
<name>A0A9Q0YP82_HOLLE</name>
<keyword evidence="4" id="KW-0444">Lipid biosynthesis</keyword>
<comment type="caution">
    <text evidence="14">The sequence shown here is derived from an EMBL/GenBank/DDBJ whole genome shotgun (WGS) entry which is preliminary data.</text>
</comment>
<dbReference type="Proteomes" id="UP001152320">
    <property type="component" value="Chromosome 17"/>
</dbReference>
<evidence type="ECO:0000256" key="1">
    <source>
        <dbReference type="ARBA" id="ARBA00004141"/>
    </source>
</evidence>
<dbReference type="PANTHER" id="PTHR31201:SF1">
    <property type="entry name" value="GLYCEROPHOSPHOCHOLINE ACYLTRANSFERASE 1"/>
    <property type="match status" value="1"/>
</dbReference>
<comment type="similarity">
    <text evidence="2">Belongs to the GPC1 family.</text>
</comment>
<keyword evidence="6 13" id="KW-0812">Transmembrane</keyword>
<keyword evidence="5" id="KW-0808">Transferase</keyword>
<evidence type="ECO:0000256" key="11">
    <source>
        <dbReference type="ARBA" id="ARBA00023264"/>
    </source>
</evidence>
<feature type="transmembrane region" description="Helical" evidence="13">
    <location>
        <begin position="186"/>
        <end position="206"/>
    </location>
</feature>
<keyword evidence="8" id="KW-0443">Lipid metabolism</keyword>
<dbReference type="GO" id="GO:0016020">
    <property type="term" value="C:membrane"/>
    <property type="evidence" value="ECO:0007669"/>
    <property type="project" value="UniProtKB-SubCell"/>
</dbReference>
<evidence type="ECO:0000256" key="12">
    <source>
        <dbReference type="ARBA" id="ARBA00023315"/>
    </source>
</evidence>
<evidence type="ECO:0000313" key="14">
    <source>
        <dbReference type="EMBL" id="KAJ8026035.1"/>
    </source>
</evidence>
<keyword evidence="7 13" id="KW-1133">Transmembrane helix</keyword>
<evidence type="ECO:0000256" key="3">
    <source>
        <dbReference type="ARBA" id="ARBA00019082"/>
    </source>
</evidence>
<dbReference type="PANTHER" id="PTHR31201">
    <property type="entry name" value="OS01G0585100 PROTEIN"/>
    <property type="match status" value="1"/>
</dbReference>
<evidence type="ECO:0000313" key="15">
    <source>
        <dbReference type="Proteomes" id="UP001152320"/>
    </source>
</evidence>
<evidence type="ECO:0000256" key="7">
    <source>
        <dbReference type="ARBA" id="ARBA00022989"/>
    </source>
</evidence>
<dbReference type="InterPro" id="IPR021261">
    <property type="entry name" value="GPCAT"/>
</dbReference>
<evidence type="ECO:0000256" key="6">
    <source>
        <dbReference type="ARBA" id="ARBA00022692"/>
    </source>
</evidence>
<evidence type="ECO:0000256" key="8">
    <source>
        <dbReference type="ARBA" id="ARBA00023098"/>
    </source>
</evidence>
<gene>
    <name evidence="14" type="ORF">HOLleu_33767</name>
</gene>